<comment type="caution">
    <text evidence="8">The sequence shown here is derived from an EMBL/GenBank/DDBJ whole genome shotgun (WGS) entry which is preliminary data.</text>
</comment>
<dbReference type="GO" id="GO:0005789">
    <property type="term" value="C:endoplasmic reticulum membrane"/>
    <property type="evidence" value="ECO:0007669"/>
    <property type="project" value="UniProtKB-SubCell"/>
</dbReference>
<dbReference type="Pfam" id="PF04511">
    <property type="entry name" value="DER1"/>
    <property type="match status" value="1"/>
</dbReference>
<accession>A0A2B7Z6E9</accession>
<dbReference type="SUPFAM" id="SSF144091">
    <property type="entry name" value="Rhomboid-like"/>
    <property type="match status" value="1"/>
</dbReference>
<keyword evidence="9" id="KW-1185">Reference proteome</keyword>
<reference evidence="8 9" key="1">
    <citation type="submission" date="2017-10" db="EMBL/GenBank/DDBJ databases">
        <title>Comparative genomics in systemic dimorphic fungi from Ajellomycetaceae.</title>
        <authorList>
            <person name="Munoz J.F."/>
            <person name="Mcewen J.G."/>
            <person name="Clay O.K."/>
            <person name="Cuomo C.A."/>
        </authorList>
    </citation>
    <scope>NUCLEOTIDE SEQUENCE [LARGE SCALE GENOMIC DNA]</scope>
    <source>
        <strain evidence="8 9">UAMH4076</strain>
    </source>
</reference>
<evidence type="ECO:0000256" key="3">
    <source>
        <dbReference type="ARBA" id="ARBA00022692"/>
    </source>
</evidence>
<dbReference type="STRING" id="73230.A0A2B7Z6E9"/>
<comment type="subcellular location">
    <subcellularLocation>
        <location evidence="1 7">Endoplasmic reticulum membrane</location>
        <topology evidence="1 7">Multi-pass membrane protein</topology>
    </subcellularLocation>
</comment>
<proteinExistence type="inferred from homology"/>
<evidence type="ECO:0000256" key="1">
    <source>
        <dbReference type="ARBA" id="ARBA00004477"/>
    </source>
</evidence>
<dbReference type="EMBL" id="PDND01000238">
    <property type="protein sequence ID" value="PGH29486.1"/>
    <property type="molecule type" value="Genomic_DNA"/>
</dbReference>
<dbReference type="GO" id="GO:0006950">
    <property type="term" value="P:response to stress"/>
    <property type="evidence" value="ECO:0007669"/>
    <property type="project" value="UniProtKB-ARBA"/>
</dbReference>
<evidence type="ECO:0000256" key="2">
    <source>
        <dbReference type="ARBA" id="ARBA00008917"/>
    </source>
</evidence>
<name>A0A2B7Z6E9_9EURO</name>
<evidence type="ECO:0000313" key="9">
    <source>
        <dbReference type="Proteomes" id="UP000226031"/>
    </source>
</evidence>
<evidence type="ECO:0000256" key="5">
    <source>
        <dbReference type="ARBA" id="ARBA00022989"/>
    </source>
</evidence>
<dbReference type="InterPro" id="IPR035952">
    <property type="entry name" value="Rhomboid-like_sf"/>
</dbReference>
<comment type="similarity">
    <text evidence="2 7">Belongs to the derlin family.</text>
</comment>
<evidence type="ECO:0000256" key="7">
    <source>
        <dbReference type="RuleBase" id="RU363059"/>
    </source>
</evidence>
<organism evidence="8 9">
    <name type="scientific">[Emmonsia] crescens</name>
    <dbReference type="NCBI Taxonomy" id="73230"/>
    <lineage>
        <taxon>Eukaryota</taxon>
        <taxon>Fungi</taxon>
        <taxon>Dikarya</taxon>
        <taxon>Ascomycota</taxon>
        <taxon>Pezizomycotina</taxon>
        <taxon>Eurotiomycetes</taxon>
        <taxon>Eurotiomycetidae</taxon>
        <taxon>Onygenales</taxon>
        <taxon>Ajellomycetaceae</taxon>
        <taxon>Emergomyces</taxon>
    </lineage>
</organism>
<evidence type="ECO:0000256" key="6">
    <source>
        <dbReference type="ARBA" id="ARBA00023136"/>
    </source>
</evidence>
<gene>
    <name evidence="8" type="ORF">GX50_07777</name>
</gene>
<protein>
    <recommendedName>
        <fullName evidence="7">Derlin</fullName>
    </recommendedName>
</protein>
<evidence type="ECO:0000313" key="8">
    <source>
        <dbReference type="EMBL" id="PGH29486.1"/>
    </source>
</evidence>
<dbReference type="InterPro" id="IPR007599">
    <property type="entry name" value="DER1"/>
</dbReference>
<dbReference type="PANTHER" id="PTHR11009">
    <property type="entry name" value="DER1-LIKE PROTEIN, DERLIN"/>
    <property type="match status" value="1"/>
</dbReference>
<dbReference type="Proteomes" id="UP000226031">
    <property type="component" value="Unassembled WGS sequence"/>
</dbReference>
<sequence>MDVFWSAPPVIRAITAATFVESLLVYSHLLGATKVIFHHSFIFKIFPEVWRLVTPFFLTDRDLNFIFDLYFMYKYGSGLERDSPRFTVPGDFFTYVIFVGTVIVPYNLAEAVPGREEDYPYISCSPVIRKTYYLWAACGVGMVGLSDA</sequence>
<evidence type="ECO:0000256" key="4">
    <source>
        <dbReference type="ARBA" id="ARBA00022824"/>
    </source>
</evidence>
<keyword evidence="6" id="KW-0472">Membrane</keyword>
<dbReference type="AlphaFoldDB" id="A0A2B7Z6E9"/>
<keyword evidence="4 7" id="KW-0256">Endoplasmic reticulum</keyword>
<comment type="function">
    <text evidence="7">May be involved in the degradation of misfolded endoplasmic reticulum (ER) luminal proteins.</text>
</comment>
<keyword evidence="3" id="KW-0812">Transmembrane</keyword>
<keyword evidence="5" id="KW-1133">Transmembrane helix</keyword>